<proteinExistence type="inferred from homology"/>
<dbReference type="Proteomes" id="UP000522663">
    <property type="component" value="Unassembled WGS sequence"/>
</dbReference>
<evidence type="ECO:0000256" key="2">
    <source>
        <dbReference type="ARBA" id="ARBA00005771"/>
    </source>
</evidence>
<keyword evidence="8" id="KW-1185">Reference proteome</keyword>
<evidence type="ECO:0000313" key="7">
    <source>
        <dbReference type="EMBL" id="NXJ13037.1"/>
    </source>
</evidence>
<accession>A0A7K9YUF5</accession>
<keyword evidence="3" id="KW-0963">Cytoplasm</keyword>
<evidence type="ECO:0000256" key="3">
    <source>
        <dbReference type="ARBA" id="ARBA00022490"/>
    </source>
</evidence>
<dbReference type="FunFam" id="3.40.50.300:FF:000433">
    <property type="entry name" value="Estrogen sulfotransferase"/>
    <property type="match status" value="1"/>
</dbReference>
<protein>
    <recommendedName>
        <fullName evidence="5">Sulfotransferase</fullName>
        <ecNumber evidence="5">2.8.2.-</ecNumber>
    </recommendedName>
</protein>
<sequence>MWDGLCLPLGTGVDSVWVLAAGMGKDEVLREKLGCLHDIPLYRTFVEGWPQVEAFQARHDDLLIATYPKSGTTWLSEILDAIYNDGSVEKCQRDAIYNRVPFLELKAPGIPSGEHLRAVKEKEQCWGRCGVRALSPHLAGVELLEKTPSPRLVKTHLPVHLLPASFQEKDCKVIYMARNAKDVVVSYYYFYQMAKIHPDPGTLSEFLQAFMDGKVAYGSWYKHVKGWWEKRHEKRLLYLFYEDMKKDPWREVQKILQFLGREVAEEVVARILHHTSFQEMKKNPTANYETIPTALMDHSLSPFMRKGISGDWENHFTVAQNEHFDRHYQQHMAGSDLCFQMEV</sequence>
<name>A0A7K9YUF5_9GALL</name>
<dbReference type="PANTHER" id="PTHR11783">
    <property type="entry name" value="SULFOTRANSFERASE SULT"/>
    <property type="match status" value="1"/>
</dbReference>
<dbReference type="AlphaFoldDB" id="A0A7K9YUF5"/>
<reference evidence="7 8" key="1">
    <citation type="submission" date="2019-09" db="EMBL/GenBank/DDBJ databases">
        <title>Bird 10,000 Genomes (B10K) Project - Family phase.</title>
        <authorList>
            <person name="Zhang G."/>
        </authorList>
    </citation>
    <scope>NUCLEOTIDE SEQUENCE [LARGE SCALE GENOMIC DNA]</scope>
    <source>
        <strain evidence="7">B10K-DU-001-53</strain>
        <tissue evidence="7">Muscle</tissue>
    </source>
</reference>
<comment type="caution">
    <text evidence="7">The sequence shown here is derived from an EMBL/GenBank/DDBJ whole genome shotgun (WGS) entry which is preliminary data.</text>
</comment>
<feature type="non-terminal residue" evidence="7">
    <location>
        <position position="343"/>
    </location>
</feature>
<dbReference type="EC" id="2.8.2.-" evidence="5"/>
<dbReference type="OrthoDB" id="205623at2759"/>
<dbReference type="InterPro" id="IPR027417">
    <property type="entry name" value="P-loop_NTPase"/>
</dbReference>
<gene>
    <name evidence="7" type="primary">Sult1d1</name>
    <name evidence="7" type="ORF">ODOGUJ_R05979</name>
</gene>
<dbReference type="InterPro" id="IPR000863">
    <property type="entry name" value="Sulfotransferase_dom"/>
</dbReference>
<comment type="similarity">
    <text evidence="2 5">Belongs to the sulfotransferase 1 family.</text>
</comment>
<dbReference type="GO" id="GO:0005737">
    <property type="term" value="C:cytoplasm"/>
    <property type="evidence" value="ECO:0007669"/>
    <property type="project" value="UniProtKB-SubCell"/>
</dbReference>
<dbReference type="SUPFAM" id="SSF52540">
    <property type="entry name" value="P-loop containing nucleoside triphosphate hydrolases"/>
    <property type="match status" value="1"/>
</dbReference>
<dbReference type="Gene3D" id="3.40.50.300">
    <property type="entry name" value="P-loop containing nucleotide triphosphate hydrolases"/>
    <property type="match status" value="1"/>
</dbReference>
<organism evidence="7 8">
    <name type="scientific">Odontophorus gujanensis</name>
    <name type="common">marbled wood quail</name>
    <dbReference type="NCBI Taxonomy" id="886794"/>
    <lineage>
        <taxon>Eukaryota</taxon>
        <taxon>Metazoa</taxon>
        <taxon>Chordata</taxon>
        <taxon>Craniata</taxon>
        <taxon>Vertebrata</taxon>
        <taxon>Euteleostomi</taxon>
        <taxon>Archelosauria</taxon>
        <taxon>Archosauria</taxon>
        <taxon>Dinosauria</taxon>
        <taxon>Saurischia</taxon>
        <taxon>Theropoda</taxon>
        <taxon>Coelurosauria</taxon>
        <taxon>Aves</taxon>
        <taxon>Neognathae</taxon>
        <taxon>Galloanserae</taxon>
        <taxon>Galliformes</taxon>
        <taxon>Odontophoridae</taxon>
        <taxon>Odontophorus</taxon>
    </lineage>
</organism>
<evidence type="ECO:0000259" key="6">
    <source>
        <dbReference type="Pfam" id="PF00685"/>
    </source>
</evidence>
<keyword evidence="4 5" id="KW-0808">Transferase</keyword>
<evidence type="ECO:0000313" key="8">
    <source>
        <dbReference type="Proteomes" id="UP000522663"/>
    </source>
</evidence>
<dbReference type="EMBL" id="VXAB01010439">
    <property type="protein sequence ID" value="NXJ13037.1"/>
    <property type="molecule type" value="Genomic_DNA"/>
</dbReference>
<feature type="non-terminal residue" evidence="7">
    <location>
        <position position="1"/>
    </location>
</feature>
<evidence type="ECO:0000256" key="5">
    <source>
        <dbReference type="RuleBase" id="RU361155"/>
    </source>
</evidence>
<dbReference type="GO" id="GO:0008146">
    <property type="term" value="F:sulfotransferase activity"/>
    <property type="evidence" value="ECO:0007669"/>
    <property type="project" value="InterPro"/>
</dbReference>
<evidence type="ECO:0000256" key="4">
    <source>
        <dbReference type="ARBA" id="ARBA00022679"/>
    </source>
</evidence>
<dbReference type="Pfam" id="PF00685">
    <property type="entry name" value="Sulfotransfer_1"/>
    <property type="match status" value="1"/>
</dbReference>
<comment type="subcellular location">
    <subcellularLocation>
        <location evidence="1">Cytoplasm</location>
    </subcellularLocation>
</comment>
<feature type="domain" description="Sulfotransferase" evidence="6">
    <location>
        <begin position="60"/>
        <end position="335"/>
    </location>
</feature>
<evidence type="ECO:0000256" key="1">
    <source>
        <dbReference type="ARBA" id="ARBA00004496"/>
    </source>
</evidence>